<feature type="transmembrane region" description="Helical" evidence="2">
    <location>
        <begin position="42"/>
        <end position="65"/>
    </location>
</feature>
<feature type="region of interest" description="Disordered" evidence="1">
    <location>
        <begin position="1"/>
        <end position="36"/>
    </location>
</feature>
<evidence type="ECO:0000313" key="4">
    <source>
        <dbReference type="Proteomes" id="UP000560069"/>
    </source>
</evidence>
<comment type="caution">
    <text evidence="3">The sequence shown here is derived from an EMBL/GenBank/DDBJ whole genome shotgun (WGS) entry which is preliminary data.</text>
</comment>
<reference evidence="3 4" key="1">
    <citation type="submission" date="2020-07" db="EMBL/GenBank/DDBJ databases">
        <title>Sequencing the genomes of 1000 actinobacteria strains.</title>
        <authorList>
            <person name="Klenk H.-P."/>
        </authorList>
    </citation>
    <scope>NUCLEOTIDE SEQUENCE [LARGE SCALE GENOMIC DNA]</scope>
    <source>
        <strain evidence="3 4">DSM 15664</strain>
    </source>
</reference>
<keyword evidence="2" id="KW-1133">Transmembrane helix</keyword>
<protein>
    <submittedName>
        <fullName evidence="3">Uncharacterized protein</fullName>
    </submittedName>
</protein>
<organism evidence="3 4">
    <name type="scientific">Nesterenkonia sandarakina</name>
    <dbReference type="NCBI Taxonomy" id="272918"/>
    <lineage>
        <taxon>Bacteria</taxon>
        <taxon>Bacillati</taxon>
        <taxon>Actinomycetota</taxon>
        <taxon>Actinomycetes</taxon>
        <taxon>Micrococcales</taxon>
        <taxon>Micrococcaceae</taxon>
        <taxon>Nesterenkonia</taxon>
    </lineage>
</organism>
<evidence type="ECO:0000313" key="3">
    <source>
        <dbReference type="EMBL" id="NYJ16178.1"/>
    </source>
</evidence>
<feature type="compositionally biased region" description="Polar residues" evidence="1">
    <location>
        <begin position="20"/>
        <end position="30"/>
    </location>
</feature>
<sequence length="69" mass="7287">MSTPSSHQPDAPQGARRSVTPDQAQLTPEENSGKPPRTTASLLAIFALICLGLLFLLLIGEIGVFEIGN</sequence>
<dbReference type="AlphaFoldDB" id="A0A7Z0J2Y1"/>
<keyword evidence="4" id="KW-1185">Reference proteome</keyword>
<dbReference type="RefSeq" id="WP_179441171.1">
    <property type="nucleotide sequence ID" value="NZ_BAAALK010000006.1"/>
</dbReference>
<gene>
    <name evidence="3" type="ORF">HNR11_000712</name>
</gene>
<dbReference type="Proteomes" id="UP000560069">
    <property type="component" value="Unassembled WGS sequence"/>
</dbReference>
<accession>A0A7Z0J2Y1</accession>
<proteinExistence type="predicted"/>
<keyword evidence="2" id="KW-0472">Membrane</keyword>
<name>A0A7Z0J2Y1_9MICC</name>
<dbReference type="EMBL" id="JACCFQ010000001">
    <property type="protein sequence ID" value="NYJ16178.1"/>
    <property type="molecule type" value="Genomic_DNA"/>
</dbReference>
<evidence type="ECO:0000256" key="1">
    <source>
        <dbReference type="SAM" id="MobiDB-lite"/>
    </source>
</evidence>
<keyword evidence="2" id="KW-0812">Transmembrane</keyword>
<evidence type="ECO:0000256" key="2">
    <source>
        <dbReference type="SAM" id="Phobius"/>
    </source>
</evidence>